<dbReference type="AlphaFoldDB" id="A0AAW0FNG0"/>
<evidence type="ECO:0008006" key="3">
    <source>
        <dbReference type="Google" id="ProtNLM"/>
    </source>
</evidence>
<keyword evidence="2" id="KW-1185">Reference proteome</keyword>
<accession>A0AAW0FNG0</accession>
<protein>
    <recommendedName>
        <fullName evidence="3">Secreted protein</fullName>
    </recommendedName>
</protein>
<dbReference type="EMBL" id="JASBNA010000031">
    <property type="protein sequence ID" value="KAK7683228.1"/>
    <property type="molecule type" value="Genomic_DNA"/>
</dbReference>
<comment type="caution">
    <text evidence="1">The sequence shown here is derived from an EMBL/GenBank/DDBJ whole genome shotgun (WGS) entry which is preliminary data.</text>
</comment>
<gene>
    <name evidence="1" type="ORF">QCA50_013490</name>
</gene>
<dbReference type="PROSITE" id="PS51257">
    <property type="entry name" value="PROKAR_LIPOPROTEIN"/>
    <property type="match status" value="1"/>
</dbReference>
<evidence type="ECO:0000313" key="1">
    <source>
        <dbReference type="EMBL" id="KAK7683228.1"/>
    </source>
</evidence>
<evidence type="ECO:0000313" key="2">
    <source>
        <dbReference type="Proteomes" id="UP001385951"/>
    </source>
</evidence>
<name>A0AAW0FNG0_9APHY</name>
<organism evidence="1 2">
    <name type="scientific">Cerrena zonata</name>
    <dbReference type="NCBI Taxonomy" id="2478898"/>
    <lineage>
        <taxon>Eukaryota</taxon>
        <taxon>Fungi</taxon>
        <taxon>Dikarya</taxon>
        <taxon>Basidiomycota</taxon>
        <taxon>Agaricomycotina</taxon>
        <taxon>Agaricomycetes</taxon>
        <taxon>Polyporales</taxon>
        <taxon>Cerrenaceae</taxon>
        <taxon>Cerrena</taxon>
    </lineage>
</organism>
<reference evidence="1 2" key="1">
    <citation type="submission" date="2022-09" db="EMBL/GenBank/DDBJ databases">
        <authorList>
            <person name="Palmer J.M."/>
        </authorList>
    </citation>
    <scope>NUCLEOTIDE SEQUENCE [LARGE SCALE GENOMIC DNA]</scope>
    <source>
        <strain evidence="1 2">DSM 7382</strain>
    </source>
</reference>
<proteinExistence type="predicted"/>
<dbReference type="Proteomes" id="UP001385951">
    <property type="component" value="Unassembled WGS sequence"/>
</dbReference>
<sequence>MSLLNRSASGTLVSLSACIANEARDRAKRLHTQMSVYCLEVRREELSIRVANDHKCQLRRTCFHLLTTLTQV</sequence>